<evidence type="ECO:0000313" key="2">
    <source>
        <dbReference type="Proteomes" id="UP000467840"/>
    </source>
</evidence>
<reference evidence="1 2" key="1">
    <citation type="journal article" date="2020" name="Mol. Plant">
        <title>The Chromosome-Based Rubber Tree Genome Provides New Insights into Spurge Genome Evolution and Rubber Biosynthesis.</title>
        <authorList>
            <person name="Liu J."/>
            <person name="Shi C."/>
            <person name="Shi C.C."/>
            <person name="Li W."/>
            <person name="Zhang Q.J."/>
            <person name="Zhang Y."/>
            <person name="Li K."/>
            <person name="Lu H.F."/>
            <person name="Shi C."/>
            <person name="Zhu S.T."/>
            <person name="Xiao Z.Y."/>
            <person name="Nan H."/>
            <person name="Yue Y."/>
            <person name="Zhu X.G."/>
            <person name="Wu Y."/>
            <person name="Hong X.N."/>
            <person name="Fan G.Y."/>
            <person name="Tong Y."/>
            <person name="Zhang D."/>
            <person name="Mao C.L."/>
            <person name="Liu Y.L."/>
            <person name="Hao S.J."/>
            <person name="Liu W.Q."/>
            <person name="Lv M.Q."/>
            <person name="Zhang H.B."/>
            <person name="Liu Y."/>
            <person name="Hu-Tang G.R."/>
            <person name="Wang J.P."/>
            <person name="Wang J.H."/>
            <person name="Sun Y.H."/>
            <person name="Ni S.B."/>
            <person name="Chen W.B."/>
            <person name="Zhang X.C."/>
            <person name="Jiao Y.N."/>
            <person name="Eichler E.E."/>
            <person name="Li G.H."/>
            <person name="Liu X."/>
            <person name="Gao L.Z."/>
        </authorList>
    </citation>
    <scope>NUCLEOTIDE SEQUENCE [LARGE SCALE GENOMIC DNA]</scope>
    <source>
        <strain evidence="2">cv. GT1</strain>
        <tissue evidence="1">Leaf</tissue>
    </source>
</reference>
<sequence>MTTSNHFETFNVRFTGKNYSASEFQFQFVTGKELWGHVDGSDPAPTDSNELLQWNVKDAWLMTWILGSVDPLIVPNLRPYKTAKGHVGLLKKAAKPVVLTPEMVQQMIVSAFSALGLQGNDIASSQFWLVNSAASNHMTNSSSMLKNVRSGVGDSNREGA</sequence>
<name>A0A6A6KA56_HEVBR</name>
<evidence type="ECO:0000313" key="1">
    <source>
        <dbReference type="EMBL" id="KAF2285741.1"/>
    </source>
</evidence>
<keyword evidence="2" id="KW-1185">Reference proteome</keyword>
<comment type="caution">
    <text evidence="1">The sequence shown here is derived from an EMBL/GenBank/DDBJ whole genome shotgun (WGS) entry which is preliminary data.</text>
</comment>
<organism evidence="1 2">
    <name type="scientific">Hevea brasiliensis</name>
    <name type="common">Para rubber tree</name>
    <name type="synonym">Siphonia brasiliensis</name>
    <dbReference type="NCBI Taxonomy" id="3981"/>
    <lineage>
        <taxon>Eukaryota</taxon>
        <taxon>Viridiplantae</taxon>
        <taxon>Streptophyta</taxon>
        <taxon>Embryophyta</taxon>
        <taxon>Tracheophyta</taxon>
        <taxon>Spermatophyta</taxon>
        <taxon>Magnoliopsida</taxon>
        <taxon>eudicotyledons</taxon>
        <taxon>Gunneridae</taxon>
        <taxon>Pentapetalae</taxon>
        <taxon>rosids</taxon>
        <taxon>fabids</taxon>
        <taxon>Malpighiales</taxon>
        <taxon>Euphorbiaceae</taxon>
        <taxon>Crotonoideae</taxon>
        <taxon>Micrandreae</taxon>
        <taxon>Hevea</taxon>
    </lineage>
</organism>
<protein>
    <submittedName>
        <fullName evidence="1">Uncharacterized protein</fullName>
    </submittedName>
</protein>
<dbReference type="AlphaFoldDB" id="A0A6A6KA56"/>
<gene>
    <name evidence="1" type="ORF">GH714_007548</name>
</gene>
<dbReference type="EMBL" id="JAAGAX010000017">
    <property type="protein sequence ID" value="KAF2285741.1"/>
    <property type="molecule type" value="Genomic_DNA"/>
</dbReference>
<dbReference type="Proteomes" id="UP000467840">
    <property type="component" value="Chromosome 3"/>
</dbReference>
<accession>A0A6A6KA56</accession>
<proteinExistence type="predicted"/>